<reference evidence="1" key="1">
    <citation type="submission" date="2020-11" db="EMBL/GenBank/DDBJ databases">
        <title>Bacterial whole genome sequence for Panacibacter sp. DH6.</title>
        <authorList>
            <person name="Le V."/>
            <person name="Ko S."/>
            <person name="Ahn C.-Y."/>
            <person name="Oh H.-M."/>
        </authorList>
    </citation>
    <scope>NUCLEOTIDE SEQUENCE</scope>
    <source>
        <strain evidence="1">DH6</strain>
    </source>
</reference>
<name>A0A931E599_9BACT</name>
<keyword evidence="2" id="KW-1185">Reference proteome</keyword>
<proteinExistence type="predicted"/>
<dbReference type="EMBL" id="JADWYR010000001">
    <property type="protein sequence ID" value="MBG9376427.1"/>
    <property type="molecule type" value="Genomic_DNA"/>
</dbReference>
<organism evidence="1 2">
    <name type="scientific">Panacibacter microcysteis</name>
    <dbReference type="NCBI Taxonomy" id="2793269"/>
    <lineage>
        <taxon>Bacteria</taxon>
        <taxon>Pseudomonadati</taxon>
        <taxon>Bacteroidota</taxon>
        <taxon>Chitinophagia</taxon>
        <taxon>Chitinophagales</taxon>
        <taxon>Chitinophagaceae</taxon>
        <taxon>Panacibacter</taxon>
    </lineage>
</organism>
<accession>A0A931E599</accession>
<dbReference type="PROSITE" id="PS51257">
    <property type="entry name" value="PROKAR_LIPOPROTEIN"/>
    <property type="match status" value="1"/>
</dbReference>
<dbReference type="RefSeq" id="WP_196990437.1">
    <property type="nucleotide sequence ID" value="NZ_JADWYR010000001.1"/>
</dbReference>
<dbReference type="Proteomes" id="UP000628448">
    <property type="component" value="Unassembled WGS sequence"/>
</dbReference>
<evidence type="ECO:0000313" key="1">
    <source>
        <dbReference type="EMBL" id="MBG9376427.1"/>
    </source>
</evidence>
<gene>
    <name evidence="1" type="ORF">I5907_09295</name>
</gene>
<dbReference type="AlphaFoldDB" id="A0A931E599"/>
<protein>
    <recommendedName>
        <fullName evidence="3">Lipoprotein</fullName>
    </recommendedName>
</protein>
<evidence type="ECO:0000313" key="2">
    <source>
        <dbReference type="Proteomes" id="UP000628448"/>
    </source>
</evidence>
<comment type="caution">
    <text evidence="1">The sequence shown here is derived from an EMBL/GenBank/DDBJ whole genome shotgun (WGS) entry which is preliminary data.</text>
</comment>
<sequence>MKNYIIILFLSAFVLFACSESEEYKPKKSKGIPAAFQERSVDVSGLKKKDTDLIEVLYKEILDKDPGLQQLEKEITQLNDHKDDSLKNFASYDKNNIDYYSIYEQHLSNIKDSVLKKSMKILLDSSTLRYKKKIAAQRAVYDSANTRYNMLADLHWLLKLSKTLEVMERYQDNNIPDTLTLNNSINQLNNTIDRTDSLVKLRDIKQPR</sequence>
<evidence type="ECO:0008006" key="3">
    <source>
        <dbReference type="Google" id="ProtNLM"/>
    </source>
</evidence>